<feature type="signal peptide" evidence="1">
    <location>
        <begin position="1"/>
        <end position="32"/>
    </location>
</feature>
<sequence>MKQMFKSPTTAVLTGVLIAGSALLLPPLPAKADAVNEIHAKAGDQASVSLTAYADSPFYKKLPSYVSDSLRDGLFYYTGYYLEDGAAAGLADLTALHPTDTEDNSHTLDGDPVLAYCIEKNSLQERYHQDTGTLTKWSELKPHYNDNLTNALPKIGWIAKTATLAKLLTS</sequence>
<accession>A0ABM7H0G6</accession>
<evidence type="ECO:0000256" key="1">
    <source>
        <dbReference type="SAM" id="SignalP"/>
    </source>
</evidence>
<evidence type="ECO:0000313" key="3">
    <source>
        <dbReference type="Proteomes" id="UP000318594"/>
    </source>
</evidence>
<organism evidence="2 3">
    <name type="scientific">Cutibacterium acnes subsp. acnes</name>
    <dbReference type="NCBI Taxonomy" id="1734925"/>
    <lineage>
        <taxon>Bacteria</taxon>
        <taxon>Bacillati</taxon>
        <taxon>Actinomycetota</taxon>
        <taxon>Actinomycetes</taxon>
        <taxon>Propionibacteriales</taxon>
        <taxon>Propionibacteriaceae</taxon>
        <taxon>Cutibacterium</taxon>
    </lineage>
</organism>
<dbReference type="Proteomes" id="UP000318594">
    <property type="component" value="Chromosome"/>
</dbReference>
<gene>
    <name evidence="2" type="ORF">CacPP4_16370</name>
</gene>
<name>A0ABM7H0G6_CUTAC</name>
<keyword evidence="3" id="KW-1185">Reference proteome</keyword>
<feature type="chain" id="PRO_5046808064" evidence="1">
    <location>
        <begin position="33"/>
        <end position="170"/>
    </location>
</feature>
<evidence type="ECO:0000313" key="2">
    <source>
        <dbReference type="EMBL" id="BBK85022.1"/>
    </source>
</evidence>
<proteinExistence type="predicted"/>
<dbReference type="EMBL" id="AP019723">
    <property type="protein sequence ID" value="BBK85022.1"/>
    <property type="molecule type" value="Genomic_DNA"/>
</dbReference>
<keyword evidence="1" id="KW-0732">Signal</keyword>
<reference evidence="2 3" key="1">
    <citation type="submission" date="2019-06" db="EMBL/GenBank/DDBJ databases">
        <title>Complete genome sequence of Cutibacterium acnes subsp. acnes NBRC 107605.</title>
        <authorList>
            <person name="Miura T."/>
            <person name="Furukawa M."/>
            <person name="Shimamura M."/>
            <person name="Ohyama Y."/>
            <person name="Yamazoe A."/>
            <person name="Kawasaki H."/>
        </authorList>
    </citation>
    <scope>NUCLEOTIDE SEQUENCE [LARGE SCALE GENOMIC DNA]</scope>
    <source>
        <strain evidence="2 3">NBRC 107605</strain>
    </source>
</reference>
<protein>
    <submittedName>
        <fullName evidence="2">Uncharacterized protein</fullName>
    </submittedName>
</protein>